<dbReference type="HOGENOM" id="CLU_001265_10_14_2"/>
<evidence type="ECO:0000256" key="6">
    <source>
        <dbReference type="ARBA" id="ARBA00023136"/>
    </source>
</evidence>
<accession>D5EBB5</accession>
<feature type="transmembrane region" description="Helical" evidence="7">
    <location>
        <begin position="114"/>
        <end position="132"/>
    </location>
</feature>
<evidence type="ECO:0000259" key="8">
    <source>
        <dbReference type="PROSITE" id="PS50850"/>
    </source>
</evidence>
<evidence type="ECO:0000256" key="5">
    <source>
        <dbReference type="ARBA" id="ARBA00022989"/>
    </source>
</evidence>
<gene>
    <name evidence="9" type="ordered locus">Mmah_0946</name>
</gene>
<feature type="transmembrane region" description="Helical" evidence="7">
    <location>
        <begin position="85"/>
        <end position="102"/>
    </location>
</feature>
<dbReference type="CDD" id="cd17325">
    <property type="entry name" value="MFS_MdtG_SLC18_like"/>
    <property type="match status" value="1"/>
</dbReference>
<dbReference type="PANTHER" id="PTHR43414">
    <property type="entry name" value="MULTIDRUG RESISTANCE PROTEIN MDTG"/>
    <property type="match status" value="1"/>
</dbReference>
<dbReference type="InterPro" id="IPR011701">
    <property type="entry name" value="MFS"/>
</dbReference>
<name>D5EBB5_METMS</name>
<reference evidence="9 10" key="1">
    <citation type="submission" date="2010-03" db="EMBL/GenBank/DDBJ databases">
        <title>The complete genome of Methanohalophilus mahii DSM 5219.</title>
        <authorList>
            <consortium name="US DOE Joint Genome Institute (JGI-PGF)"/>
            <person name="Lucas S."/>
            <person name="Copeland A."/>
            <person name="Lapidus A."/>
            <person name="Glavina del Rio T."/>
            <person name="Dalin E."/>
            <person name="Tice H."/>
            <person name="Bruce D."/>
            <person name="Goodwin L."/>
            <person name="Pitluck S."/>
            <person name="Kyrpides N."/>
            <person name="Mavromatis K."/>
            <person name="Ivanova N."/>
            <person name="Lykidis A."/>
            <person name="Saunders E."/>
            <person name="Brettin T."/>
            <person name="Detter J.C."/>
            <person name="Han C."/>
            <person name="Land M."/>
            <person name="Hauser L."/>
            <person name="Markowitz V."/>
            <person name="Cheng J.-F."/>
            <person name="Hugenholtz P."/>
            <person name="Woyke T."/>
            <person name="Wu D."/>
            <person name="Spring S."/>
            <person name="Schneider S."/>
            <person name="Schroeder M."/>
            <person name="Klenk H.-P."/>
            <person name="Eisen J.A."/>
        </authorList>
    </citation>
    <scope>NUCLEOTIDE SEQUENCE [LARGE SCALE GENOMIC DNA]</scope>
    <source>
        <strain evidence="10">ATCC 35705 / DSM 5219 / SLP</strain>
    </source>
</reference>
<protein>
    <submittedName>
        <fullName evidence="9">Major facilitator superfamily MFS_1</fullName>
    </submittedName>
</protein>
<feature type="transmembrane region" description="Helical" evidence="7">
    <location>
        <begin position="144"/>
        <end position="167"/>
    </location>
</feature>
<keyword evidence="6 7" id="KW-0472">Membrane</keyword>
<organism evidence="9 10">
    <name type="scientific">Methanohalophilus mahii (strain ATCC 35705 / DSM 5219 / SLP)</name>
    <dbReference type="NCBI Taxonomy" id="547558"/>
    <lineage>
        <taxon>Archaea</taxon>
        <taxon>Methanobacteriati</taxon>
        <taxon>Methanobacteriota</taxon>
        <taxon>Stenosarchaea group</taxon>
        <taxon>Methanomicrobia</taxon>
        <taxon>Methanosarcinales</taxon>
        <taxon>Methanosarcinaceae</taxon>
        <taxon>Methanohalophilus</taxon>
    </lineage>
</organism>
<feature type="transmembrane region" description="Helical" evidence="7">
    <location>
        <begin position="249"/>
        <end position="268"/>
    </location>
</feature>
<dbReference type="Gene3D" id="1.20.1250.20">
    <property type="entry name" value="MFS general substrate transporter like domains"/>
    <property type="match status" value="2"/>
</dbReference>
<keyword evidence="4 7" id="KW-0812">Transmembrane</keyword>
<feature type="transmembrane region" description="Helical" evidence="7">
    <location>
        <begin position="340"/>
        <end position="364"/>
    </location>
</feature>
<dbReference type="Proteomes" id="UP000001059">
    <property type="component" value="Chromosome"/>
</dbReference>
<dbReference type="AlphaFoldDB" id="D5EBB5"/>
<keyword evidence="10" id="KW-1185">Reference proteome</keyword>
<feature type="transmembrane region" description="Helical" evidence="7">
    <location>
        <begin position="370"/>
        <end position="386"/>
    </location>
</feature>
<dbReference type="EMBL" id="CP001994">
    <property type="protein sequence ID" value="ADE36466.1"/>
    <property type="molecule type" value="Genomic_DNA"/>
</dbReference>
<feature type="transmembrane region" description="Helical" evidence="7">
    <location>
        <begin position="44"/>
        <end position="64"/>
    </location>
</feature>
<evidence type="ECO:0000313" key="10">
    <source>
        <dbReference type="Proteomes" id="UP000001059"/>
    </source>
</evidence>
<dbReference type="KEGG" id="mmh:Mmah_0946"/>
<dbReference type="InterPro" id="IPR036259">
    <property type="entry name" value="MFS_trans_sf"/>
</dbReference>
<evidence type="ECO:0000256" key="4">
    <source>
        <dbReference type="ARBA" id="ARBA00022692"/>
    </source>
</evidence>
<dbReference type="SUPFAM" id="SSF103473">
    <property type="entry name" value="MFS general substrate transporter"/>
    <property type="match status" value="2"/>
</dbReference>
<evidence type="ECO:0000313" key="9">
    <source>
        <dbReference type="EMBL" id="ADE36466.1"/>
    </source>
</evidence>
<dbReference type="RefSeq" id="WP_013037409.1">
    <property type="nucleotide sequence ID" value="NC_014002.1"/>
</dbReference>
<dbReference type="STRING" id="547558.Mmah_0946"/>
<feature type="transmembrane region" description="Helical" evidence="7">
    <location>
        <begin position="280"/>
        <end position="300"/>
    </location>
</feature>
<feature type="domain" description="Major facilitator superfamily (MFS) profile" evidence="8">
    <location>
        <begin position="11"/>
        <end position="393"/>
    </location>
</feature>
<comment type="subcellular location">
    <subcellularLocation>
        <location evidence="1">Cell membrane</location>
        <topology evidence="1">Multi-pass membrane protein</topology>
    </subcellularLocation>
</comment>
<evidence type="ECO:0000256" key="2">
    <source>
        <dbReference type="ARBA" id="ARBA00022448"/>
    </source>
</evidence>
<keyword evidence="2" id="KW-0813">Transport</keyword>
<evidence type="ECO:0000256" key="1">
    <source>
        <dbReference type="ARBA" id="ARBA00004651"/>
    </source>
</evidence>
<dbReference type="Pfam" id="PF07690">
    <property type="entry name" value="MFS_1"/>
    <property type="match status" value="2"/>
</dbReference>
<dbReference type="GO" id="GO:0022857">
    <property type="term" value="F:transmembrane transporter activity"/>
    <property type="evidence" value="ECO:0007669"/>
    <property type="project" value="InterPro"/>
</dbReference>
<dbReference type="PANTHER" id="PTHR43414:SF6">
    <property type="entry name" value="MULTIDRUG RESISTANCE PROTEIN MDTG"/>
    <property type="match status" value="1"/>
</dbReference>
<feature type="transmembrane region" description="Helical" evidence="7">
    <location>
        <begin position="216"/>
        <end position="237"/>
    </location>
</feature>
<keyword evidence="5 7" id="KW-1133">Transmembrane helix</keyword>
<feature type="transmembrane region" description="Helical" evidence="7">
    <location>
        <begin position="306"/>
        <end position="328"/>
    </location>
</feature>
<sequence precursor="true">MRNEHNSINRQLYILSFSKIFKDLATGMLLFFIPLYAAKLDAGIIAEMPAVLKAGIATAAFGIANSLSQPLMGRLSDHLNRRKDFLVVGYVIYTLLCLSYPYTSSLESLTLLRIIQGIAIGATVPAIVAMVTHLSTSSVRGQAIGIYSSLRGFAFGIGSVIAGGILAISNFEIGFYICGSLVLATLLLVQFFVKETAPPPPPEESGIVDHANQKEYYVLAVAIFMMMVGITIVLSLLPAYQQRLQTGEFLLSLAVSAYVISRILFQTPMGILSDRIERKWIIISGVAVNAVIVIGLGHVIHIEELIILRIMQGISMAAVETPLMALAVDMTGGHSTGSRISIITSAQAAGMATGPLFGGILAGYVSFETPFHICAILILASGLLIMKGIHRESIREWAPQ</sequence>
<dbReference type="GeneID" id="8983111"/>
<feature type="transmembrane region" description="Helical" evidence="7">
    <location>
        <begin position="173"/>
        <end position="193"/>
    </location>
</feature>
<dbReference type="InterPro" id="IPR020846">
    <property type="entry name" value="MFS_dom"/>
</dbReference>
<evidence type="ECO:0000256" key="7">
    <source>
        <dbReference type="SAM" id="Phobius"/>
    </source>
</evidence>
<dbReference type="GO" id="GO:0005886">
    <property type="term" value="C:plasma membrane"/>
    <property type="evidence" value="ECO:0007669"/>
    <property type="project" value="UniProtKB-SubCell"/>
</dbReference>
<dbReference type="PROSITE" id="PS50850">
    <property type="entry name" value="MFS"/>
    <property type="match status" value="1"/>
</dbReference>
<evidence type="ECO:0000256" key="3">
    <source>
        <dbReference type="ARBA" id="ARBA00022475"/>
    </source>
</evidence>
<proteinExistence type="predicted"/>
<feature type="transmembrane region" description="Helical" evidence="7">
    <location>
        <begin position="20"/>
        <end position="38"/>
    </location>
</feature>
<dbReference type="OrthoDB" id="117970at2157"/>
<keyword evidence="3" id="KW-1003">Cell membrane</keyword>